<dbReference type="EMBL" id="OBEG01000002">
    <property type="protein sequence ID" value="SNY81147.1"/>
    <property type="molecule type" value="Genomic_DNA"/>
</dbReference>
<sequence length="456" mass="48640">MVSNLAGGRSPRHGVEPGTQLGALEAYAAQAHGYLSAGGEQLSQLAGLLRPLVLESWLRSLRSGVDPMDVLSERGLRGADLQRYRDAHPMAALMPLVDKLLVEDAARTCLIVLIADQFGRVLWVHGKPEQVAAAAEIGLRAGDDLSERRVGTNAVGLVVRTGRAAWIHGPEHFLHRMHQITGAAAPVHDPDGRLVGVLVIAGGVRVAKPEILALVKATATAAEMDLLLSAMRSGRHGGPGRDRPEPAAPAESRGLGLDVLGLGQPQLTIAGDRVPLSQRHAEILLLLAEHPEGLGADHLALLLDDTDLDNGTIRAAMSRLRSVVGPTVFGSRPYKLRVHVATDVEALRAALDSGDVDSALRLYAGPVLPRSTAPGIIDIRDELRVRLRTAVLGSREASVLRRWTAGAEGRDDAAAWAAYRSVVDRDSPLYAQIEAKIRVLDRRLGADATRMQRSGS</sequence>
<keyword evidence="5" id="KW-1185">Reference proteome</keyword>
<dbReference type="InterPro" id="IPR001867">
    <property type="entry name" value="OmpR/PhoB-type_DNA-bd"/>
</dbReference>
<dbReference type="OrthoDB" id="3928741at2"/>
<evidence type="ECO:0000256" key="2">
    <source>
        <dbReference type="SAM" id="MobiDB-lite"/>
    </source>
</evidence>
<dbReference type="Gene3D" id="3.30.450.40">
    <property type="match status" value="1"/>
</dbReference>
<dbReference type="Proteomes" id="UP000219565">
    <property type="component" value="Unassembled WGS sequence"/>
</dbReference>
<organism evidence="4 5">
    <name type="scientific">Nocardia amikacinitolerans</name>
    <dbReference type="NCBI Taxonomy" id="756689"/>
    <lineage>
        <taxon>Bacteria</taxon>
        <taxon>Bacillati</taxon>
        <taxon>Actinomycetota</taxon>
        <taxon>Actinomycetes</taxon>
        <taxon>Mycobacteriales</taxon>
        <taxon>Nocardiaceae</taxon>
        <taxon>Nocardia</taxon>
    </lineage>
</organism>
<feature type="region of interest" description="Disordered" evidence="2">
    <location>
        <begin position="232"/>
        <end position="253"/>
    </location>
</feature>
<evidence type="ECO:0000313" key="5">
    <source>
        <dbReference type="Proteomes" id="UP000219565"/>
    </source>
</evidence>
<evidence type="ECO:0000259" key="3">
    <source>
        <dbReference type="SMART" id="SM00862"/>
    </source>
</evidence>
<keyword evidence="1" id="KW-0238">DNA-binding</keyword>
<dbReference type="SMART" id="SM00862">
    <property type="entry name" value="Trans_reg_C"/>
    <property type="match status" value="1"/>
</dbReference>
<dbReference type="STRING" id="1379680.GCA_001612615_02519"/>
<dbReference type="InterPro" id="IPR003018">
    <property type="entry name" value="GAF"/>
</dbReference>
<evidence type="ECO:0000256" key="1">
    <source>
        <dbReference type="ARBA" id="ARBA00023125"/>
    </source>
</evidence>
<reference evidence="4 5" key="1">
    <citation type="submission" date="2017-09" db="EMBL/GenBank/DDBJ databases">
        <authorList>
            <person name="Ehlers B."/>
            <person name="Leendertz F.H."/>
        </authorList>
    </citation>
    <scope>NUCLEOTIDE SEQUENCE [LARGE SCALE GENOMIC DNA]</scope>
    <source>
        <strain evidence="4 5">DSM 45537</strain>
    </source>
</reference>
<name>A0A285LAT9_9NOCA</name>
<evidence type="ECO:0000313" key="4">
    <source>
        <dbReference type="EMBL" id="SNY81147.1"/>
    </source>
</evidence>
<protein>
    <submittedName>
        <fullName evidence="4">GAF domain-containing protein</fullName>
    </submittedName>
</protein>
<dbReference type="GO" id="GO:0003677">
    <property type="term" value="F:DNA binding"/>
    <property type="evidence" value="ECO:0007669"/>
    <property type="project" value="UniProtKB-KW"/>
</dbReference>
<dbReference type="InterPro" id="IPR029016">
    <property type="entry name" value="GAF-like_dom_sf"/>
</dbReference>
<gene>
    <name evidence="4" type="ORF">SAMN04244553_2730</name>
</gene>
<feature type="domain" description="OmpR/PhoB-type" evidence="3">
    <location>
        <begin position="271"/>
        <end position="336"/>
    </location>
</feature>
<dbReference type="GO" id="GO:0000160">
    <property type="term" value="P:phosphorelay signal transduction system"/>
    <property type="evidence" value="ECO:0007669"/>
    <property type="project" value="InterPro"/>
</dbReference>
<dbReference type="AlphaFoldDB" id="A0A285LAT9"/>
<proteinExistence type="predicted"/>
<dbReference type="RefSeq" id="WP_097245160.1">
    <property type="nucleotide sequence ID" value="NZ_JAMTCV010000005.1"/>
</dbReference>
<accession>A0A285LAT9</accession>
<dbReference type="Pfam" id="PF01590">
    <property type="entry name" value="GAF"/>
    <property type="match status" value="1"/>
</dbReference>
<dbReference type="GO" id="GO:0006355">
    <property type="term" value="P:regulation of DNA-templated transcription"/>
    <property type="evidence" value="ECO:0007669"/>
    <property type="project" value="InterPro"/>
</dbReference>